<protein>
    <submittedName>
        <fullName evidence="1">Putative glutamine amidotransferase</fullName>
    </submittedName>
</protein>
<keyword evidence="2" id="KW-1185">Reference proteome</keyword>
<dbReference type="InterPro" id="IPR011697">
    <property type="entry name" value="Peptidase_C26"/>
</dbReference>
<dbReference type="Proteomes" id="UP000282654">
    <property type="component" value="Unassembled WGS sequence"/>
</dbReference>
<keyword evidence="1" id="KW-0315">Glutamine amidotransferase</keyword>
<dbReference type="InterPro" id="IPR029062">
    <property type="entry name" value="Class_I_gatase-like"/>
</dbReference>
<dbReference type="GO" id="GO:0006598">
    <property type="term" value="P:polyamine catabolic process"/>
    <property type="evidence" value="ECO:0007669"/>
    <property type="project" value="TreeGrafter"/>
</dbReference>
<gene>
    <name evidence="1" type="ORF">EDD75_0619</name>
</gene>
<keyword evidence="1" id="KW-0808">Transferase</keyword>
<comment type="caution">
    <text evidence="1">The sequence shown here is derived from an EMBL/GenBank/DDBJ whole genome shotgun (WGS) entry which is preliminary data.</text>
</comment>
<evidence type="ECO:0000313" key="2">
    <source>
        <dbReference type="Proteomes" id="UP000282654"/>
    </source>
</evidence>
<dbReference type="PANTHER" id="PTHR43235:SF1">
    <property type="entry name" value="GLUTAMINE AMIDOTRANSFERASE PB2B2.05-RELATED"/>
    <property type="match status" value="1"/>
</dbReference>
<dbReference type="GO" id="GO:0016740">
    <property type="term" value="F:transferase activity"/>
    <property type="evidence" value="ECO:0007669"/>
    <property type="project" value="UniProtKB-KW"/>
</dbReference>
<dbReference type="OrthoDB" id="9813383at2"/>
<dbReference type="PROSITE" id="PS51273">
    <property type="entry name" value="GATASE_TYPE_1"/>
    <property type="match status" value="1"/>
</dbReference>
<dbReference type="GO" id="GO:0005829">
    <property type="term" value="C:cytosol"/>
    <property type="evidence" value="ECO:0007669"/>
    <property type="project" value="TreeGrafter"/>
</dbReference>
<dbReference type="Gene3D" id="3.40.50.880">
    <property type="match status" value="1"/>
</dbReference>
<dbReference type="SUPFAM" id="SSF52317">
    <property type="entry name" value="Class I glutamine amidotransferase-like"/>
    <property type="match status" value="1"/>
</dbReference>
<name>A0A3N5AX06_9THEO</name>
<accession>A0A3N5AX06</accession>
<dbReference type="InterPro" id="IPR044668">
    <property type="entry name" value="PuuD-like"/>
</dbReference>
<dbReference type="Pfam" id="PF07722">
    <property type="entry name" value="Peptidase_C26"/>
    <property type="match status" value="1"/>
</dbReference>
<dbReference type="GO" id="GO:0033969">
    <property type="term" value="F:gamma-glutamyl-gamma-aminobutyrate hydrolase activity"/>
    <property type="evidence" value="ECO:0007669"/>
    <property type="project" value="TreeGrafter"/>
</dbReference>
<dbReference type="EMBL" id="RKRE01000001">
    <property type="protein sequence ID" value="RPF49796.1"/>
    <property type="molecule type" value="Genomic_DNA"/>
</dbReference>
<dbReference type="PANTHER" id="PTHR43235">
    <property type="entry name" value="GLUTAMINE AMIDOTRANSFERASE PB2B2.05-RELATED"/>
    <property type="match status" value="1"/>
</dbReference>
<dbReference type="RefSeq" id="WP_123927822.1">
    <property type="nucleotide sequence ID" value="NZ_RKRE01000001.1"/>
</dbReference>
<dbReference type="AlphaFoldDB" id="A0A3N5AX06"/>
<dbReference type="FunFam" id="3.40.50.880:FF:000030">
    <property type="entry name" value="Gamma-glutamyl-gamma-aminobutyrate hydrolase PuuD"/>
    <property type="match status" value="1"/>
</dbReference>
<dbReference type="CDD" id="cd01745">
    <property type="entry name" value="GATase1_2"/>
    <property type="match status" value="1"/>
</dbReference>
<evidence type="ECO:0000313" key="1">
    <source>
        <dbReference type="EMBL" id="RPF49796.1"/>
    </source>
</evidence>
<proteinExistence type="predicted"/>
<organism evidence="1 2">
    <name type="scientific">Thermodesulfitimonas autotrophica</name>
    <dbReference type="NCBI Taxonomy" id="1894989"/>
    <lineage>
        <taxon>Bacteria</taxon>
        <taxon>Bacillati</taxon>
        <taxon>Bacillota</taxon>
        <taxon>Clostridia</taxon>
        <taxon>Thermoanaerobacterales</taxon>
        <taxon>Thermoanaerobacteraceae</taxon>
        <taxon>Thermodesulfitimonas</taxon>
    </lineage>
</organism>
<reference evidence="1 2" key="1">
    <citation type="submission" date="2018-11" db="EMBL/GenBank/DDBJ databases">
        <title>Genomic Encyclopedia of Type Strains, Phase IV (KMG-IV): sequencing the most valuable type-strain genomes for metagenomic binning, comparative biology and taxonomic classification.</title>
        <authorList>
            <person name="Goeker M."/>
        </authorList>
    </citation>
    <scope>NUCLEOTIDE SEQUENCE [LARGE SCALE GENOMIC DNA]</scope>
    <source>
        <strain evidence="1 2">DSM 102936</strain>
    </source>
</reference>
<sequence length="236" mass="25497">MRPVIGITAAFQEEEERCFLSRYYSDGIYRAGGVPVILPPLPPEAAAATITSIDGLLLSGGGDIDPFYFGEEPLPQTGMVSPRRDAFELALAREALARVVPVLGICRGMQVLNVAAGGTIYQDLAAGTKSPLKHRQDAPRWYGTHHIDILAGSRLAAIFRTTRLRVNSFHHQAVKKVAPGFKAAAWAPDGIIEAIEATAHPFAVGVQFHPEGMWEKAPLFLALFSALITACNEQPK</sequence>